<dbReference type="AlphaFoldDB" id="A0A1B1YT33"/>
<dbReference type="FunFam" id="2.70.70.10:FF:000002">
    <property type="entry name" value="Murein DD-endopeptidase MepM"/>
    <property type="match status" value="1"/>
</dbReference>
<dbReference type="InterPro" id="IPR050570">
    <property type="entry name" value="Cell_wall_metabolism_enzyme"/>
</dbReference>
<proteinExistence type="predicted"/>
<dbReference type="PANTHER" id="PTHR21666:SF288">
    <property type="entry name" value="CELL DIVISION PROTEIN YTFB"/>
    <property type="match status" value="1"/>
</dbReference>
<evidence type="ECO:0000256" key="2">
    <source>
        <dbReference type="ARBA" id="ARBA00004196"/>
    </source>
</evidence>
<dbReference type="STRING" id="1810504.PG2T_07130"/>
<dbReference type="GO" id="GO:0046872">
    <property type="term" value="F:metal ion binding"/>
    <property type="evidence" value="ECO:0007669"/>
    <property type="project" value="UniProtKB-KW"/>
</dbReference>
<gene>
    <name evidence="10" type="ORF">PG2T_07130</name>
</gene>
<evidence type="ECO:0000256" key="3">
    <source>
        <dbReference type="ARBA" id="ARBA00022670"/>
    </source>
</evidence>
<evidence type="ECO:0000256" key="1">
    <source>
        <dbReference type="ARBA" id="ARBA00001947"/>
    </source>
</evidence>
<dbReference type="SUPFAM" id="SSF51261">
    <property type="entry name" value="Duplicated hybrid motif"/>
    <property type="match status" value="1"/>
</dbReference>
<evidence type="ECO:0000313" key="11">
    <source>
        <dbReference type="Proteomes" id="UP000092952"/>
    </source>
</evidence>
<keyword evidence="5" id="KW-0378">Hydrolase</keyword>
<evidence type="ECO:0000259" key="9">
    <source>
        <dbReference type="Pfam" id="PF19425"/>
    </source>
</evidence>
<dbReference type="FunCoup" id="A0A1B1YT33">
    <property type="interactions" value="102"/>
</dbReference>
<dbReference type="Gene3D" id="3.10.450.350">
    <property type="match status" value="2"/>
</dbReference>
<evidence type="ECO:0000256" key="4">
    <source>
        <dbReference type="ARBA" id="ARBA00022723"/>
    </source>
</evidence>
<keyword evidence="4" id="KW-0479">Metal-binding</keyword>
<dbReference type="Gene3D" id="2.70.70.10">
    <property type="entry name" value="Glucose Permease (Domain IIA)"/>
    <property type="match status" value="1"/>
</dbReference>
<evidence type="ECO:0000259" key="8">
    <source>
        <dbReference type="Pfam" id="PF01551"/>
    </source>
</evidence>
<dbReference type="Proteomes" id="UP000092952">
    <property type="component" value="Chromosome"/>
</dbReference>
<dbReference type="EMBL" id="CP014671">
    <property type="protein sequence ID" value="ANX03984.1"/>
    <property type="molecule type" value="Genomic_DNA"/>
</dbReference>
<evidence type="ECO:0000256" key="6">
    <source>
        <dbReference type="ARBA" id="ARBA00022833"/>
    </source>
</evidence>
<dbReference type="GO" id="GO:0030313">
    <property type="term" value="C:cell envelope"/>
    <property type="evidence" value="ECO:0007669"/>
    <property type="project" value="UniProtKB-SubCell"/>
</dbReference>
<feature type="domain" description="M23ase beta-sheet core" evidence="8">
    <location>
        <begin position="281"/>
        <end position="377"/>
    </location>
</feature>
<dbReference type="PANTHER" id="PTHR21666">
    <property type="entry name" value="PEPTIDASE-RELATED"/>
    <property type="match status" value="1"/>
</dbReference>
<accession>A0A1B1YT33</accession>
<organism evidence="10 11">
    <name type="scientific">Immundisolibacter cernigliae</name>
    <dbReference type="NCBI Taxonomy" id="1810504"/>
    <lineage>
        <taxon>Bacteria</taxon>
        <taxon>Pseudomonadati</taxon>
        <taxon>Pseudomonadota</taxon>
        <taxon>Gammaproteobacteria</taxon>
        <taxon>Immundisolibacterales</taxon>
        <taxon>Immundisolibacteraceae</taxon>
        <taxon>Immundisolibacter</taxon>
    </lineage>
</organism>
<dbReference type="InterPro" id="IPR011055">
    <property type="entry name" value="Dup_hybrid_motif"/>
</dbReference>
<evidence type="ECO:0000256" key="7">
    <source>
        <dbReference type="ARBA" id="ARBA00023049"/>
    </source>
</evidence>
<dbReference type="GO" id="GO:0006508">
    <property type="term" value="P:proteolysis"/>
    <property type="evidence" value="ECO:0007669"/>
    <property type="project" value="UniProtKB-KW"/>
</dbReference>
<keyword evidence="6" id="KW-0862">Zinc</keyword>
<dbReference type="CDD" id="cd12797">
    <property type="entry name" value="M23_peptidase"/>
    <property type="match status" value="1"/>
</dbReference>
<name>A0A1B1YT33_9GAMM</name>
<dbReference type="InterPro" id="IPR045834">
    <property type="entry name" value="Csd3_N2"/>
</dbReference>
<comment type="cofactor">
    <cofactor evidence="1">
        <name>Zn(2+)</name>
        <dbReference type="ChEBI" id="CHEBI:29105"/>
    </cofactor>
</comment>
<dbReference type="KEGG" id="gbi:PG2T_07130"/>
<dbReference type="InterPro" id="IPR016047">
    <property type="entry name" value="M23ase_b-sheet_dom"/>
</dbReference>
<evidence type="ECO:0000256" key="5">
    <source>
        <dbReference type="ARBA" id="ARBA00022801"/>
    </source>
</evidence>
<comment type="subcellular location">
    <subcellularLocation>
        <location evidence="2">Cell envelope</location>
    </subcellularLocation>
</comment>
<evidence type="ECO:0000313" key="10">
    <source>
        <dbReference type="EMBL" id="ANX03984.1"/>
    </source>
</evidence>
<dbReference type="InParanoid" id="A0A1B1YT33"/>
<feature type="domain" description="Csd3-like second N-terminal" evidence="9">
    <location>
        <begin position="149"/>
        <end position="269"/>
    </location>
</feature>
<keyword evidence="7" id="KW-0482">Metalloprotease</keyword>
<protein>
    <submittedName>
        <fullName evidence="10">Uncharacterized protein</fullName>
    </submittedName>
</protein>
<dbReference type="Pfam" id="PF01551">
    <property type="entry name" value="Peptidase_M23"/>
    <property type="match status" value="1"/>
</dbReference>
<keyword evidence="3" id="KW-0645">Protease</keyword>
<keyword evidence="11" id="KW-1185">Reference proteome</keyword>
<sequence>MFGSAMALMVAVLAARTAESLASIPERLNAPAVERPYPLPEVEAVADVTLEQLDEAWLEHRIRPGESFFQAMRAMGFGPGTVQSVMDAGQQARSLLDLKPGQVLRASAADGELMALDLEIDPLNKLEVRRDFDGYSALLHTRPTQTVQAQAAGVINSSLYMSAQQAGLSDRLVLELAEMFGWDIDFTQDLQPGDRFAVIYNELTADGEKVRDGDILAAEFVNKGKVLRAVRYTDPDGRVAVYKPDGSSMRKAFSRNPLPVTRITSRFNPNRLHPIFKTVRPHRGVDYGAATGTPVQVTGDGQVAFAGRQGGYGNVLIIDHGRGNRTLYAHLSRFAPKMRVGQRVNQGQVIGYVGSTGWATGPHLHYEFQVNGQTKDPLTVALPNAQPLPDAYRRHFLTQTSGWVAKLETLATRRVAQTDPAQAQ</sequence>
<dbReference type="Pfam" id="PF19425">
    <property type="entry name" value="Csd3_N2"/>
    <property type="match status" value="1"/>
</dbReference>
<dbReference type="GO" id="GO:0004222">
    <property type="term" value="F:metalloendopeptidase activity"/>
    <property type="evidence" value="ECO:0007669"/>
    <property type="project" value="TreeGrafter"/>
</dbReference>
<reference evidence="11" key="1">
    <citation type="submission" date="2016-03" db="EMBL/GenBank/DDBJ databases">
        <title>Complete genome sequence of Solimmundus cernigliae, representing a novel lineage of polycyclic aromatic hydrocarbon degraders within the Gammaproteobacteria.</title>
        <authorList>
            <person name="Singleton D.R."/>
            <person name="Dickey A.N."/>
            <person name="Scholl E.H."/>
            <person name="Wright F.A."/>
            <person name="Aitken M.D."/>
        </authorList>
    </citation>
    <scope>NUCLEOTIDE SEQUENCE [LARGE SCALE GENOMIC DNA]</scope>
    <source>
        <strain evidence="11">TR3.2</strain>
    </source>
</reference>